<dbReference type="InParanoid" id="A0A1D2VRE3"/>
<evidence type="ECO:0000313" key="3">
    <source>
        <dbReference type="Proteomes" id="UP000095038"/>
    </source>
</evidence>
<gene>
    <name evidence="2" type="ORF">ASCRUDRAFT_102840</name>
</gene>
<dbReference type="RefSeq" id="XP_020050444.1">
    <property type="nucleotide sequence ID" value="XM_020188550.1"/>
</dbReference>
<evidence type="ECO:0000313" key="2">
    <source>
        <dbReference type="EMBL" id="ODV64137.1"/>
    </source>
</evidence>
<feature type="transmembrane region" description="Helical" evidence="1">
    <location>
        <begin position="83"/>
        <end position="104"/>
    </location>
</feature>
<proteinExistence type="predicted"/>
<name>A0A1D2VRE3_9ASCO</name>
<sequence length="129" mass="14703">MKIFHFNSSEHGNSNLGGLDSSGGLENLDGLDVENQFNSVEMELIEQRISNNRKNQHGNKRTSKKALSYDIFIPRFINSNNKMFYYIFFLMVVGLVGIFLNFGLGIRLSEYDEETEGEDSSENYIDNSS</sequence>
<accession>A0A1D2VRE3</accession>
<keyword evidence="1" id="KW-0812">Transmembrane</keyword>
<keyword evidence="1" id="KW-1133">Transmembrane helix</keyword>
<keyword evidence="1" id="KW-0472">Membrane</keyword>
<evidence type="ECO:0000256" key="1">
    <source>
        <dbReference type="SAM" id="Phobius"/>
    </source>
</evidence>
<dbReference type="AlphaFoldDB" id="A0A1D2VRE3"/>
<keyword evidence="3" id="KW-1185">Reference proteome</keyword>
<dbReference type="GeneID" id="30962186"/>
<organism evidence="2 3">
    <name type="scientific">Ascoidea rubescens DSM 1968</name>
    <dbReference type="NCBI Taxonomy" id="1344418"/>
    <lineage>
        <taxon>Eukaryota</taxon>
        <taxon>Fungi</taxon>
        <taxon>Dikarya</taxon>
        <taxon>Ascomycota</taxon>
        <taxon>Saccharomycotina</taxon>
        <taxon>Saccharomycetes</taxon>
        <taxon>Ascoideaceae</taxon>
        <taxon>Ascoidea</taxon>
    </lineage>
</organism>
<protein>
    <submittedName>
        <fullName evidence="2">Uncharacterized protein</fullName>
    </submittedName>
</protein>
<dbReference type="EMBL" id="KV454475">
    <property type="protein sequence ID" value="ODV64137.1"/>
    <property type="molecule type" value="Genomic_DNA"/>
</dbReference>
<dbReference type="Proteomes" id="UP000095038">
    <property type="component" value="Unassembled WGS sequence"/>
</dbReference>
<reference evidence="3" key="1">
    <citation type="submission" date="2016-05" db="EMBL/GenBank/DDBJ databases">
        <title>Comparative genomics of biotechnologically important yeasts.</title>
        <authorList>
            <consortium name="DOE Joint Genome Institute"/>
            <person name="Riley R."/>
            <person name="Haridas S."/>
            <person name="Wolfe K.H."/>
            <person name="Lopes M.R."/>
            <person name="Hittinger C.T."/>
            <person name="Goker M."/>
            <person name="Salamov A."/>
            <person name="Wisecaver J."/>
            <person name="Long T.M."/>
            <person name="Aerts A.L."/>
            <person name="Barry K."/>
            <person name="Choi C."/>
            <person name="Clum A."/>
            <person name="Coughlan A.Y."/>
            <person name="Deshpande S."/>
            <person name="Douglass A.P."/>
            <person name="Hanson S.J."/>
            <person name="Klenk H.-P."/>
            <person name="Labutti K."/>
            <person name="Lapidus A."/>
            <person name="Lindquist E."/>
            <person name="Lipzen A."/>
            <person name="Meier-Kolthoff J.P."/>
            <person name="Ohm R.A."/>
            <person name="Otillar R.P."/>
            <person name="Pangilinan J."/>
            <person name="Peng Y."/>
            <person name="Rokas A."/>
            <person name="Rosa C.A."/>
            <person name="Scheuner C."/>
            <person name="Sibirny A.A."/>
            <person name="Slot J.C."/>
            <person name="Stielow J.B."/>
            <person name="Sun H."/>
            <person name="Kurtzman C.P."/>
            <person name="Blackwell M."/>
            <person name="Grigoriev I.V."/>
            <person name="Jeffries T.W."/>
        </authorList>
    </citation>
    <scope>NUCLEOTIDE SEQUENCE [LARGE SCALE GENOMIC DNA]</scope>
    <source>
        <strain evidence="3">DSM 1968</strain>
    </source>
</reference>